<keyword evidence="3" id="KW-1185">Reference proteome</keyword>
<dbReference type="Proteomes" id="UP001628078">
    <property type="component" value="Unassembled WGS sequence"/>
</dbReference>
<accession>A0ABQ5JPL9</accession>
<protein>
    <recommendedName>
        <fullName evidence="1">Core domain-containing protein</fullName>
    </recommendedName>
</protein>
<dbReference type="RefSeq" id="WP_407882315.1">
    <property type="nucleotide sequence ID" value="NZ_BQXO01000001.1"/>
</dbReference>
<gene>
    <name evidence="2" type="ORF">JCM31185_03400</name>
</gene>
<comment type="caution">
    <text evidence="2">The sequence shown here is derived from an EMBL/GenBank/DDBJ whole genome shotgun (WGS) entry which is preliminary data.</text>
</comment>
<reference evidence="2 3" key="1">
    <citation type="submission" date="2022-03" db="EMBL/GenBank/DDBJ databases">
        <title>Draft genome sequence of Furfurilactobacillus curtus JCM 31185.</title>
        <authorList>
            <person name="Suzuki S."/>
            <person name="Endo A."/>
            <person name="Kajikawa A."/>
        </authorList>
    </citation>
    <scope>NUCLEOTIDE SEQUENCE [LARGE SCALE GENOMIC DNA]</scope>
    <source>
        <strain evidence="2 3">JCM 31185</strain>
    </source>
</reference>
<feature type="domain" description="Core" evidence="1">
    <location>
        <begin position="1"/>
        <end position="113"/>
    </location>
</feature>
<evidence type="ECO:0000259" key="1">
    <source>
        <dbReference type="Pfam" id="PF01521"/>
    </source>
</evidence>
<dbReference type="Pfam" id="PF01521">
    <property type="entry name" value="Fe-S_biosyn"/>
    <property type="match status" value="1"/>
</dbReference>
<name>A0ABQ5JPL9_9LACO</name>
<dbReference type="EMBL" id="BQXO01000001">
    <property type="protein sequence ID" value="GKT05051.1"/>
    <property type="molecule type" value="Genomic_DNA"/>
</dbReference>
<evidence type="ECO:0000313" key="2">
    <source>
        <dbReference type="EMBL" id="GKT05051.1"/>
    </source>
</evidence>
<dbReference type="InterPro" id="IPR000361">
    <property type="entry name" value="ATAP_core_dom"/>
</dbReference>
<organism evidence="2 3">
    <name type="scientific">Furfurilactobacillus curtus</name>
    <dbReference type="NCBI Taxonomy" id="1746200"/>
    <lineage>
        <taxon>Bacteria</taxon>
        <taxon>Bacillati</taxon>
        <taxon>Bacillota</taxon>
        <taxon>Bacilli</taxon>
        <taxon>Lactobacillales</taxon>
        <taxon>Lactobacillaceae</taxon>
        <taxon>Furfurilactobacillus</taxon>
    </lineage>
</organism>
<dbReference type="SUPFAM" id="SSF89360">
    <property type="entry name" value="HesB-like domain"/>
    <property type="match status" value="1"/>
</dbReference>
<dbReference type="InterPro" id="IPR035903">
    <property type="entry name" value="HesB-like_dom_sf"/>
</dbReference>
<proteinExistence type="predicted"/>
<evidence type="ECO:0000313" key="3">
    <source>
        <dbReference type="Proteomes" id="UP001628078"/>
    </source>
</evidence>
<dbReference type="Gene3D" id="2.60.300.12">
    <property type="entry name" value="HesB-like domain"/>
    <property type="match status" value="1"/>
</dbReference>
<sequence>MRLTITPAAQAKLAPLMKPHTQLLLSYDDGVGPYSAVGFCSLDTAFDLLVVDQDQGTPDYDEAIDSNLGEIKVKGYSKAQLAEQMRLDLNPTFNTLRLTSDHEQLDPNVQLKDLTTQQV</sequence>